<dbReference type="Proteomes" id="UP001500795">
    <property type="component" value="Unassembled WGS sequence"/>
</dbReference>
<feature type="transmembrane region" description="Helical" evidence="7">
    <location>
        <begin position="60"/>
        <end position="76"/>
    </location>
</feature>
<dbReference type="EMBL" id="BAABCX010000001">
    <property type="protein sequence ID" value="GAA3533250.1"/>
    <property type="molecule type" value="Genomic_DNA"/>
</dbReference>
<keyword evidence="4 7" id="KW-0812">Transmembrane</keyword>
<comment type="caution">
    <text evidence="7">Lacks conserved residue(s) required for the propagation of feature annotation.</text>
</comment>
<feature type="transmembrane region" description="Helical" evidence="7">
    <location>
        <begin position="407"/>
        <end position="426"/>
    </location>
</feature>
<protein>
    <recommendedName>
        <fullName evidence="7">TRAP transporter large permease protein</fullName>
    </recommendedName>
</protein>
<keyword evidence="3 7" id="KW-0997">Cell inner membrane</keyword>
<feature type="transmembrane region" description="Helical" evidence="7">
    <location>
        <begin position="177"/>
        <end position="200"/>
    </location>
</feature>
<feature type="transmembrane region" description="Helical" evidence="7">
    <location>
        <begin position="320"/>
        <end position="350"/>
    </location>
</feature>
<comment type="subcellular location">
    <subcellularLocation>
        <location evidence="1 7">Cell inner membrane</location>
        <topology evidence="1 7">Multi-pass membrane protein</topology>
    </subcellularLocation>
</comment>
<dbReference type="RefSeq" id="WP_344955521.1">
    <property type="nucleotide sequence ID" value="NZ_BAABCX010000001.1"/>
</dbReference>
<feature type="transmembrane region" description="Helical" evidence="7">
    <location>
        <begin position="221"/>
        <end position="242"/>
    </location>
</feature>
<keyword evidence="2" id="KW-1003">Cell membrane</keyword>
<keyword evidence="5 7" id="KW-1133">Transmembrane helix</keyword>
<dbReference type="InterPro" id="IPR010656">
    <property type="entry name" value="DctM"/>
</dbReference>
<feature type="transmembrane region" description="Helical" evidence="7">
    <location>
        <begin position="286"/>
        <end position="308"/>
    </location>
</feature>
<evidence type="ECO:0000259" key="8">
    <source>
        <dbReference type="Pfam" id="PF06808"/>
    </source>
</evidence>
<feature type="transmembrane region" description="Helical" evidence="7">
    <location>
        <begin position="12"/>
        <end position="40"/>
    </location>
</feature>
<evidence type="ECO:0000256" key="6">
    <source>
        <dbReference type="ARBA" id="ARBA00023136"/>
    </source>
</evidence>
<evidence type="ECO:0000256" key="4">
    <source>
        <dbReference type="ARBA" id="ARBA00022692"/>
    </source>
</evidence>
<feature type="transmembrane region" description="Helical" evidence="7">
    <location>
        <begin position="141"/>
        <end position="165"/>
    </location>
</feature>
<evidence type="ECO:0000313" key="10">
    <source>
        <dbReference type="Proteomes" id="UP001500795"/>
    </source>
</evidence>
<accession>A0ABP6VCJ7</accession>
<evidence type="ECO:0000256" key="3">
    <source>
        <dbReference type="ARBA" id="ARBA00022519"/>
    </source>
</evidence>
<dbReference type="PANTHER" id="PTHR33362">
    <property type="entry name" value="SIALIC ACID TRAP TRANSPORTER PERMEASE PROTEIN SIAT-RELATED"/>
    <property type="match status" value="1"/>
</dbReference>
<evidence type="ECO:0000256" key="7">
    <source>
        <dbReference type="RuleBase" id="RU369079"/>
    </source>
</evidence>
<feature type="transmembrane region" description="Helical" evidence="7">
    <location>
        <begin position="248"/>
        <end position="266"/>
    </location>
</feature>
<reference evidence="10" key="1">
    <citation type="journal article" date="2019" name="Int. J. Syst. Evol. Microbiol.">
        <title>The Global Catalogue of Microorganisms (GCM) 10K type strain sequencing project: providing services to taxonomists for standard genome sequencing and annotation.</title>
        <authorList>
            <consortium name="The Broad Institute Genomics Platform"/>
            <consortium name="The Broad Institute Genome Sequencing Center for Infectious Disease"/>
            <person name="Wu L."/>
            <person name="Ma J."/>
        </authorList>
    </citation>
    <scope>NUCLEOTIDE SEQUENCE [LARGE SCALE GENOMIC DNA]</scope>
    <source>
        <strain evidence="10">JCM 17110</strain>
    </source>
</reference>
<keyword evidence="6 7" id="KW-0472">Membrane</keyword>
<keyword evidence="7" id="KW-0813">Transport</keyword>
<evidence type="ECO:0000256" key="5">
    <source>
        <dbReference type="ARBA" id="ARBA00022989"/>
    </source>
</evidence>
<evidence type="ECO:0000256" key="2">
    <source>
        <dbReference type="ARBA" id="ARBA00022475"/>
    </source>
</evidence>
<comment type="function">
    <text evidence="7">Part of the tripartite ATP-independent periplasmic (TRAP) transport system.</text>
</comment>
<evidence type="ECO:0000313" key="9">
    <source>
        <dbReference type="EMBL" id="GAA3533250.1"/>
    </source>
</evidence>
<comment type="subunit">
    <text evidence="7">The complex comprises the extracytoplasmic solute receptor protein and the two transmembrane proteins.</text>
</comment>
<feature type="domain" description="TRAP C4-dicarboxylate transport system permease DctM subunit" evidence="8">
    <location>
        <begin position="13"/>
        <end position="423"/>
    </location>
</feature>
<dbReference type="InterPro" id="IPR004681">
    <property type="entry name" value="TRAP_DctM"/>
</dbReference>
<dbReference type="PIRSF" id="PIRSF006066">
    <property type="entry name" value="HI0050"/>
    <property type="match status" value="1"/>
</dbReference>
<name>A0ABP6VCJ7_9GAMM</name>
<dbReference type="PANTHER" id="PTHR33362:SF5">
    <property type="entry name" value="C4-DICARBOXYLATE TRAP TRANSPORTER LARGE PERMEASE PROTEIN DCTM"/>
    <property type="match status" value="1"/>
</dbReference>
<proteinExistence type="inferred from homology"/>
<keyword evidence="10" id="KW-1185">Reference proteome</keyword>
<evidence type="ECO:0000256" key="1">
    <source>
        <dbReference type="ARBA" id="ARBA00004429"/>
    </source>
</evidence>
<dbReference type="Pfam" id="PF06808">
    <property type="entry name" value="DctM"/>
    <property type="match status" value="1"/>
</dbReference>
<sequence>MELTILNMVLALLILALVLLSGIWIAIGLAGLGLALFHFFLPAGMMRMVETIQYNVVDDFILAAIPLFIFMGSLLLKGDIASKIYRGLTPLVSRLPGGLVQTNILSCAVFGACSGSSLAGAATMGTLAVRELTERGYDRKLVYGSLAAGGTLATMIPPSILFIIYGSFAGQSISTLFIAGLVPALIMVLLFMGYVALVALKNPASCPRVEPASLGQILTAMKTLAAPVLLITAVLGSIYSGFATPTESAAVGSVGALLILLAERHLQWRVVREAAVMSVRTTCMIALMMIGAQLISTALSMLQIPFQISQMILSLEMAPWVIALVVALFFILLGCLIEGTSMFFLTFPIIYPLMMDLGFDPIWFGVMMALFIEMSLITPPVGLNLFIIHQVSGEASMARTIRGALPFFFAMLLMMLLFIAYPRLVLMLPNAF</sequence>
<gene>
    <name evidence="9" type="ORF">GCM10022394_10810</name>
</gene>
<comment type="similarity">
    <text evidence="7">Belongs to the TRAP transporter large permease family.</text>
</comment>
<dbReference type="NCBIfam" id="TIGR00786">
    <property type="entry name" value="dctM"/>
    <property type="match status" value="1"/>
</dbReference>
<feature type="transmembrane region" description="Helical" evidence="7">
    <location>
        <begin position="362"/>
        <end position="387"/>
    </location>
</feature>
<organism evidence="9 10">
    <name type="scientific">Zobellella aerophila</name>
    <dbReference type="NCBI Taxonomy" id="870480"/>
    <lineage>
        <taxon>Bacteria</taxon>
        <taxon>Pseudomonadati</taxon>
        <taxon>Pseudomonadota</taxon>
        <taxon>Gammaproteobacteria</taxon>
        <taxon>Aeromonadales</taxon>
        <taxon>Aeromonadaceae</taxon>
        <taxon>Zobellella</taxon>
    </lineage>
</organism>
<comment type="caution">
    <text evidence="9">The sequence shown here is derived from an EMBL/GenBank/DDBJ whole genome shotgun (WGS) entry which is preliminary data.</text>
</comment>